<dbReference type="AlphaFoldDB" id="A0A395I1C3"/>
<dbReference type="RefSeq" id="XP_025552881.1">
    <property type="nucleotide sequence ID" value="XM_025696880.1"/>
</dbReference>
<evidence type="ECO:0000313" key="2">
    <source>
        <dbReference type="Proteomes" id="UP000248961"/>
    </source>
</evidence>
<dbReference type="Proteomes" id="UP000248961">
    <property type="component" value="Unassembled WGS sequence"/>
</dbReference>
<reference evidence="1 2" key="1">
    <citation type="submission" date="2018-02" db="EMBL/GenBank/DDBJ databases">
        <title>The genomes of Aspergillus section Nigri reveals drivers in fungal speciation.</title>
        <authorList>
            <consortium name="DOE Joint Genome Institute"/>
            <person name="Vesth T.C."/>
            <person name="Nybo J."/>
            <person name="Theobald S."/>
            <person name="Brandl J."/>
            <person name="Frisvad J.C."/>
            <person name="Nielsen K.F."/>
            <person name="Lyhne E.K."/>
            <person name="Kogle M.E."/>
            <person name="Kuo A."/>
            <person name="Riley R."/>
            <person name="Clum A."/>
            <person name="Nolan M."/>
            <person name="Lipzen A."/>
            <person name="Salamov A."/>
            <person name="Henrissat B."/>
            <person name="Wiebenga A."/>
            <person name="De vries R.P."/>
            <person name="Grigoriev I.V."/>
            <person name="Mortensen U.H."/>
            <person name="Andersen M.R."/>
            <person name="Baker S.E."/>
        </authorList>
    </citation>
    <scope>NUCLEOTIDE SEQUENCE [LARGE SCALE GENOMIC DNA]</scope>
    <source>
        <strain evidence="1 2">CBS 101889</strain>
    </source>
</reference>
<organism evidence="1 2">
    <name type="scientific">Aspergillus homomorphus (strain CBS 101889)</name>
    <dbReference type="NCBI Taxonomy" id="1450537"/>
    <lineage>
        <taxon>Eukaryota</taxon>
        <taxon>Fungi</taxon>
        <taxon>Dikarya</taxon>
        <taxon>Ascomycota</taxon>
        <taxon>Pezizomycotina</taxon>
        <taxon>Eurotiomycetes</taxon>
        <taxon>Eurotiomycetidae</taxon>
        <taxon>Eurotiales</taxon>
        <taxon>Aspergillaceae</taxon>
        <taxon>Aspergillus</taxon>
        <taxon>Aspergillus subgen. Circumdati</taxon>
    </lineage>
</organism>
<gene>
    <name evidence="1" type="ORF">BO97DRAFT_423506</name>
</gene>
<dbReference type="GeneID" id="37201169"/>
<keyword evidence="2" id="KW-1185">Reference proteome</keyword>
<dbReference type="VEuPathDB" id="FungiDB:BO97DRAFT_423506"/>
<accession>A0A395I1C3</accession>
<name>A0A395I1C3_ASPHC</name>
<evidence type="ECO:0000313" key="1">
    <source>
        <dbReference type="EMBL" id="RAL13727.1"/>
    </source>
</evidence>
<proteinExistence type="predicted"/>
<dbReference type="STRING" id="1450537.A0A395I1C3"/>
<sequence length="121" mass="13767">MPPSTKSDTDRGLFEKRNPEGCNAALIYSKCEETPPSERPMRTTNLGMEKWFGDTFGVDLGPHPGRIMSIMRHEAFRKIVLWYCQTQYGEKVLGWNLMKSIVTLKLDSERSLPLIFADKGA</sequence>
<protein>
    <submittedName>
        <fullName evidence="1">Uncharacterized protein</fullName>
    </submittedName>
</protein>
<dbReference type="EMBL" id="KZ824278">
    <property type="protein sequence ID" value="RAL13727.1"/>
    <property type="molecule type" value="Genomic_DNA"/>
</dbReference>